<name>T1J0G6_STRMM</name>
<dbReference type="InterPro" id="IPR011547">
    <property type="entry name" value="SLC26A/SulP_dom"/>
</dbReference>
<dbReference type="PROSITE" id="PS50801">
    <property type="entry name" value="STAS"/>
    <property type="match status" value="1"/>
</dbReference>
<dbReference type="InterPro" id="IPR036513">
    <property type="entry name" value="STAS_dom_sf"/>
</dbReference>
<dbReference type="eggNOG" id="KOG0236">
    <property type="taxonomic scope" value="Eukaryota"/>
</dbReference>
<dbReference type="Proteomes" id="UP000014500">
    <property type="component" value="Unassembled WGS sequence"/>
</dbReference>
<comment type="subcellular location">
    <subcellularLocation>
        <location evidence="1">Membrane</location>
        <topology evidence="1">Multi-pass membrane protein</topology>
    </subcellularLocation>
</comment>
<dbReference type="AlphaFoldDB" id="T1J0G6"/>
<dbReference type="PhylomeDB" id="T1J0G6"/>
<keyword evidence="4 6" id="KW-0472">Membrane</keyword>
<evidence type="ECO:0000256" key="4">
    <source>
        <dbReference type="ARBA" id="ARBA00023136"/>
    </source>
</evidence>
<feature type="transmembrane region" description="Helical" evidence="6">
    <location>
        <begin position="218"/>
        <end position="239"/>
    </location>
</feature>
<feature type="transmembrane region" description="Helical" evidence="6">
    <location>
        <begin position="338"/>
        <end position="355"/>
    </location>
</feature>
<evidence type="ECO:0000256" key="6">
    <source>
        <dbReference type="SAM" id="Phobius"/>
    </source>
</evidence>
<feature type="transmembrane region" description="Helical" evidence="6">
    <location>
        <begin position="509"/>
        <end position="529"/>
    </location>
</feature>
<dbReference type="STRING" id="126957.T1J0G6"/>
<dbReference type="GO" id="GO:0016020">
    <property type="term" value="C:membrane"/>
    <property type="evidence" value="ECO:0007669"/>
    <property type="project" value="UniProtKB-SubCell"/>
</dbReference>
<evidence type="ECO:0000256" key="1">
    <source>
        <dbReference type="ARBA" id="ARBA00004141"/>
    </source>
</evidence>
<sequence>MPHEKLLNNNKRLRPNAPDAPPMSKSSDEDLELGQKHCQVPVVALNERPAFTQASFNEAFQYVEDKPSDCCPTQCECMLRCSPRCVWRFVKSRIPMLEWIQYYNIRSNIVNDLIAGLTVGIMHIPQGMAYALLGGVPTVLGLYVSFFPVLIYFFLGTSHHVSVGTFAIICLMLSKIVSKHAEGDYSVHEYLGSSNNTTTPFSAESFSSTLFNSTEPEVHYSAVDVAVAVCLVAGLIHLMMGILQLGSLSMLLSETLVSGFTTGAAFHVFTSQVKYLFGLKVDVKARFFSIFKIYIEIFKQIASSNYVTVIISVLALLCLILVNECINARFRGKMKMPVPIELILIVIVTTVSYFLDLKGVQKVDIVGLIPTGLPKPKVPDINLVADVVFDSIPLAIVAFTVSLSMGMIFAKKHKYEVNPNQELFALGISNIFSSFFSCFPCCVSLSRSLVQDAAGGKTQIASLFSCLLVLIVMLFIGPLFQTLPNCILASIILVALKGMFLQFRDLKKAWNVSIMEAMIWLVSFLAVLLADVDIGLIVGVCFSLLTVIFRTLNCEVFKIKIALPNTCLLGRISGTDIYVELDKYKEAKELPGIKIFHFSGPLYFANRAYFKNSVYELASVNPRVIAASKNKKEALKKKEQDSKLREVKKHRKQLERQEHMVSEGNAKIVNYTENFEQESDNDTVDAVDAICTCNGEIPESTVIPVHHIIMDCSAWTYIDASGLTTLVQLITEYQDINVTVDLAACQVPVVELLEKMGTFQLVPESNIFPTIHDAVLYSCIGKDCSRISICFI</sequence>
<feature type="region of interest" description="Disordered" evidence="5">
    <location>
        <begin position="1"/>
        <end position="30"/>
    </location>
</feature>
<dbReference type="PANTHER" id="PTHR11814">
    <property type="entry name" value="SULFATE TRANSPORTER"/>
    <property type="match status" value="1"/>
</dbReference>
<dbReference type="Pfam" id="PF01740">
    <property type="entry name" value="STAS"/>
    <property type="match status" value="1"/>
</dbReference>
<dbReference type="InterPro" id="IPR002645">
    <property type="entry name" value="STAS_dom"/>
</dbReference>
<reference evidence="8" key="2">
    <citation type="submission" date="2015-02" db="UniProtKB">
        <authorList>
            <consortium name="EnsemblMetazoa"/>
        </authorList>
    </citation>
    <scope>IDENTIFICATION</scope>
</reference>
<dbReference type="GO" id="GO:0055085">
    <property type="term" value="P:transmembrane transport"/>
    <property type="evidence" value="ECO:0007669"/>
    <property type="project" value="InterPro"/>
</dbReference>
<proteinExistence type="predicted"/>
<dbReference type="Pfam" id="PF00916">
    <property type="entry name" value="Sulfate_transp"/>
    <property type="match status" value="1"/>
</dbReference>
<feature type="transmembrane region" description="Helical" evidence="6">
    <location>
        <begin position="483"/>
        <end position="503"/>
    </location>
</feature>
<evidence type="ECO:0000256" key="2">
    <source>
        <dbReference type="ARBA" id="ARBA00022692"/>
    </source>
</evidence>
<reference evidence="9" key="1">
    <citation type="submission" date="2011-05" db="EMBL/GenBank/DDBJ databases">
        <authorList>
            <person name="Richards S.R."/>
            <person name="Qu J."/>
            <person name="Jiang H."/>
            <person name="Jhangiani S.N."/>
            <person name="Agravi P."/>
            <person name="Goodspeed R."/>
            <person name="Gross S."/>
            <person name="Mandapat C."/>
            <person name="Jackson L."/>
            <person name="Mathew T."/>
            <person name="Pu L."/>
            <person name="Thornton R."/>
            <person name="Saada N."/>
            <person name="Wilczek-Boney K.B."/>
            <person name="Lee S."/>
            <person name="Kovar C."/>
            <person name="Wu Y."/>
            <person name="Scherer S.E."/>
            <person name="Worley K.C."/>
            <person name="Muzny D.M."/>
            <person name="Gibbs R."/>
        </authorList>
    </citation>
    <scope>NUCLEOTIDE SEQUENCE</scope>
    <source>
        <strain evidence="9">Brora</strain>
    </source>
</reference>
<feature type="transmembrane region" description="Helical" evidence="6">
    <location>
        <begin position="130"/>
        <end position="155"/>
    </location>
</feature>
<accession>T1J0G6</accession>
<evidence type="ECO:0000256" key="3">
    <source>
        <dbReference type="ARBA" id="ARBA00022989"/>
    </source>
</evidence>
<evidence type="ECO:0000313" key="9">
    <source>
        <dbReference type="Proteomes" id="UP000014500"/>
    </source>
</evidence>
<keyword evidence="3 6" id="KW-1133">Transmembrane helix</keyword>
<feature type="transmembrane region" description="Helical" evidence="6">
    <location>
        <begin position="423"/>
        <end position="446"/>
    </location>
</feature>
<dbReference type="Gene3D" id="3.30.750.24">
    <property type="entry name" value="STAS domain"/>
    <property type="match status" value="1"/>
</dbReference>
<feature type="transmembrane region" description="Helical" evidence="6">
    <location>
        <begin position="458"/>
        <end position="476"/>
    </location>
</feature>
<dbReference type="EnsemblMetazoa" id="SMAR007011-RA">
    <property type="protein sequence ID" value="SMAR007011-PA"/>
    <property type="gene ID" value="SMAR007011"/>
</dbReference>
<dbReference type="OMA" id="YKDAQRV"/>
<feature type="domain" description="STAS" evidence="7">
    <location>
        <begin position="583"/>
        <end position="778"/>
    </location>
</feature>
<feature type="transmembrane region" description="Helical" evidence="6">
    <location>
        <begin position="392"/>
        <end position="411"/>
    </location>
</feature>
<dbReference type="NCBIfam" id="TIGR00815">
    <property type="entry name" value="sulP"/>
    <property type="match status" value="1"/>
</dbReference>
<organism evidence="8 9">
    <name type="scientific">Strigamia maritima</name>
    <name type="common">European centipede</name>
    <name type="synonym">Geophilus maritimus</name>
    <dbReference type="NCBI Taxonomy" id="126957"/>
    <lineage>
        <taxon>Eukaryota</taxon>
        <taxon>Metazoa</taxon>
        <taxon>Ecdysozoa</taxon>
        <taxon>Arthropoda</taxon>
        <taxon>Myriapoda</taxon>
        <taxon>Chilopoda</taxon>
        <taxon>Pleurostigmophora</taxon>
        <taxon>Geophilomorpha</taxon>
        <taxon>Linotaeniidae</taxon>
        <taxon>Strigamia</taxon>
    </lineage>
</organism>
<dbReference type="EMBL" id="JH431734">
    <property type="status" value="NOT_ANNOTATED_CDS"/>
    <property type="molecule type" value="Genomic_DNA"/>
</dbReference>
<protein>
    <recommendedName>
        <fullName evidence="7">STAS domain-containing protein</fullName>
    </recommendedName>
</protein>
<evidence type="ECO:0000313" key="8">
    <source>
        <dbReference type="EnsemblMetazoa" id="SMAR007011-PA"/>
    </source>
</evidence>
<keyword evidence="2 6" id="KW-0812">Transmembrane</keyword>
<dbReference type="SUPFAM" id="SSF52091">
    <property type="entry name" value="SpoIIaa-like"/>
    <property type="match status" value="1"/>
</dbReference>
<feature type="transmembrane region" description="Helical" evidence="6">
    <location>
        <begin position="306"/>
        <end position="326"/>
    </location>
</feature>
<dbReference type="HOGENOM" id="CLU_003182_9_2_1"/>
<dbReference type="CDD" id="cd07042">
    <property type="entry name" value="STAS_SulP_like_sulfate_transporter"/>
    <property type="match status" value="1"/>
</dbReference>
<feature type="transmembrane region" description="Helical" evidence="6">
    <location>
        <begin position="251"/>
        <end position="269"/>
    </location>
</feature>
<evidence type="ECO:0000256" key="5">
    <source>
        <dbReference type="SAM" id="MobiDB-lite"/>
    </source>
</evidence>
<evidence type="ECO:0000259" key="7">
    <source>
        <dbReference type="PROSITE" id="PS50801"/>
    </source>
</evidence>
<dbReference type="InterPro" id="IPR001902">
    <property type="entry name" value="SLC26A/SulP_fam"/>
</dbReference>
<keyword evidence="9" id="KW-1185">Reference proteome</keyword>